<evidence type="ECO:0000313" key="2">
    <source>
        <dbReference type="Proteomes" id="UP001597440"/>
    </source>
</evidence>
<accession>A0ABW5L301</accession>
<reference evidence="2" key="1">
    <citation type="journal article" date="2019" name="Int. J. Syst. Evol. Microbiol.">
        <title>The Global Catalogue of Microorganisms (GCM) 10K type strain sequencing project: providing services to taxonomists for standard genome sequencing and annotation.</title>
        <authorList>
            <consortium name="The Broad Institute Genomics Platform"/>
            <consortium name="The Broad Institute Genome Sequencing Center for Infectious Disease"/>
            <person name="Wu L."/>
            <person name="Ma J."/>
        </authorList>
    </citation>
    <scope>NUCLEOTIDE SEQUENCE [LARGE SCALE GENOMIC DNA]</scope>
    <source>
        <strain evidence="2">KCTC 52298</strain>
    </source>
</reference>
<evidence type="ECO:0008006" key="3">
    <source>
        <dbReference type="Google" id="ProtNLM"/>
    </source>
</evidence>
<sequence>MKSIRIIIGIVTVVVMLGACKKLDEVPPKNNSIVREYILPKPVFLNDVEREIVKEERTEYEKL</sequence>
<proteinExistence type="predicted"/>
<protein>
    <recommendedName>
        <fullName evidence="3">Lipoprotein</fullName>
    </recommendedName>
</protein>
<name>A0ABW5L301_9SPHI</name>
<dbReference type="Proteomes" id="UP001597440">
    <property type="component" value="Unassembled WGS sequence"/>
</dbReference>
<organism evidence="1 2">
    <name type="scientific">Sphingobacterium tabacisoli</name>
    <dbReference type="NCBI Taxonomy" id="2044855"/>
    <lineage>
        <taxon>Bacteria</taxon>
        <taxon>Pseudomonadati</taxon>
        <taxon>Bacteroidota</taxon>
        <taxon>Sphingobacteriia</taxon>
        <taxon>Sphingobacteriales</taxon>
        <taxon>Sphingobacteriaceae</taxon>
        <taxon>Sphingobacterium</taxon>
    </lineage>
</organism>
<dbReference type="RefSeq" id="WP_210352968.1">
    <property type="nucleotide sequence ID" value="NZ_JAEQMU010000001.1"/>
</dbReference>
<dbReference type="EMBL" id="JBHULD010000014">
    <property type="protein sequence ID" value="MFD2554560.1"/>
    <property type="molecule type" value="Genomic_DNA"/>
</dbReference>
<dbReference type="PROSITE" id="PS51257">
    <property type="entry name" value="PROKAR_LIPOPROTEIN"/>
    <property type="match status" value="1"/>
</dbReference>
<gene>
    <name evidence="1" type="ORF">ACFSQW_09170</name>
</gene>
<comment type="caution">
    <text evidence="1">The sequence shown here is derived from an EMBL/GenBank/DDBJ whole genome shotgun (WGS) entry which is preliminary data.</text>
</comment>
<keyword evidence="2" id="KW-1185">Reference proteome</keyword>
<evidence type="ECO:0000313" key="1">
    <source>
        <dbReference type="EMBL" id="MFD2554560.1"/>
    </source>
</evidence>